<evidence type="ECO:0000259" key="3">
    <source>
        <dbReference type="Pfam" id="PF07859"/>
    </source>
</evidence>
<proteinExistence type="inferred from homology"/>
<dbReference type="PROSITE" id="PS01173">
    <property type="entry name" value="LIPASE_GDXG_HIS"/>
    <property type="match status" value="1"/>
</dbReference>
<dbReference type="Gene3D" id="3.40.50.1820">
    <property type="entry name" value="alpha/beta hydrolase"/>
    <property type="match status" value="1"/>
</dbReference>
<dbReference type="InterPro" id="IPR050300">
    <property type="entry name" value="GDXG_lipolytic_enzyme"/>
</dbReference>
<keyword evidence="5" id="KW-1185">Reference proteome</keyword>
<dbReference type="InterPro" id="IPR013094">
    <property type="entry name" value="AB_hydrolase_3"/>
</dbReference>
<sequence length="274" mass="28412">MRPHDEASLRAHIDACPMGDTLSEQREGFIARAGVQPSTGTWTTIGGIDTLRVGAASAPALVWFHGGGYVLGSPDTHRVMAAHLASRDVQVLLPAYPCAPECTWPAPLNAALAVLDDLDNSVALGGDSAGGHLALNAALARPGRARALALISPNTDRTGSCLTRDRDGDAMNDGAKDAALWAMVAPELGDDDPQASPHLADLRGLSPLHVEAVGTEILLDDTLILTRAAAAAGVQVSAHIAPGLMHMHALWPDALPQGAEALDRIARHIHAASP</sequence>
<evidence type="ECO:0000313" key="4">
    <source>
        <dbReference type="EMBL" id="QIK41459.1"/>
    </source>
</evidence>
<dbReference type="PANTHER" id="PTHR48081:SF30">
    <property type="entry name" value="ACETYL-HYDROLASE LIPR-RELATED"/>
    <property type="match status" value="1"/>
</dbReference>
<feature type="domain" description="Alpha/beta hydrolase fold-3" evidence="3">
    <location>
        <begin position="61"/>
        <end position="247"/>
    </location>
</feature>
<keyword evidence="2 4" id="KW-0378">Hydrolase</keyword>
<dbReference type="InterPro" id="IPR002168">
    <property type="entry name" value="Lipase_GDXG_HIS_AS"/>
</dbReference>
<evidence type="ECO:0000313" key="5">
    <source>
        <dbReference type="Proteomes" id="UP000500791"/>
    </source>
</evidence>
<dbReference type="RefSeq" id="WP_166192280.1">
    <property type="nucleotide sequence ID" value="NZ_CP049811.1"/>
</dbReference>
<dbReference type="Proteomes" id="UP000500791">
    <property type="component" value="Chromosome"/>
</dbReference>
<evidence type="ECO:0000256" key="2">
    <source>
        <dbReference type="ARBA" id="ARBA00022801"/>
    </source>
</evidence>
<dbReference type="AlphaFoldDB" id="A0A6G7VN37"/>
<protein>
    <submittedName>
        <fullName evidence="4">Alpha/beta hydrolase</fullName>
    </submittedName>
</protein>
<dbReference type="PANTHER" id="PTHR48081">
    <property type="entry name" value="AB HYDROLASE SUPERFAMILY PROTEIN C4A8.06C"/>
    <property type="match status" value="1"/>
</dbReference>
<accession>A0A6G7VN37</accession>
<dbReference type="KEGG" id="mon:G8E03_12180"/>
<comment type="similarity">
    <text evidence="1">Belongs to the 'GDXG' lipolytic enzyme family.</text>
</comment>
<dbReference type="EMBL" id="CP049811">
    <property type="protein sequence ID" value="QIK41459.1"/>
    <property type="molecule type" value="Genomic_DNA"/>
</dbReference>
<organism evidence="4 5">
    <name type="scientific">Pontivivens nitratireducens</name>
    <dbReference type="NCBI Taxonomy" id="2758038"/>
    <lineage>
        <taxon>Bacteria</taxon>
        <taxon>Pseudomonadati</taxon>
        <taxon>Pseudomonadota</taxon>
        <taxon>Alphaproteobacteria</taxon>
        <taxon>Rhodobacterales</taxon>
        <taxon>Paracoccaceae</taxon>
        <taxon>Pontivivens</taxon>
    </lineage>
</organism>
<reference evidence="4 5" key="1">
    <citation type="submission" date="2020-03" db="EMBL/GenBank/DDBJ databases">
        <title>Complete genome sequence of Monaibacterium sp. ALG8 with diverse plasmids.</title>
        <authorList>
            <person name="Sun C."/>
        </authorList>
    </citation>
    <scope>NUCLEOTIDE SEQUENCE [LARGE SCALE GENOMIC DNA]</scope>
    <source>
        <strain evidence="4 5">ALG8</strain>
    </source>
</reference>
<dbReference type="InterPro" id="IPR029058">
    <property type="entry name" value="AB_hydrolase_fold"/>
</dbReference>
<dbReference type="SUPFAM" id="SSF53474">
    <property type="entry name" value="alpha/beta-Hydrolases"/>
    <property type="match status" value="1"/>
</dbReference>
<dbReference type="GO" id="GO:0004806">
    <property type="term" value="F:triacylglycerol lipase activity"/>
    <property type="evidence" value="ECO:0007669"/>
    <property type="project" value="TreeGrafter"/>
</dbReference>
<gene>
    <name evidence="4" type="ORF">G8E03_12180</name>
</gene>
<name>A0A6G7VN37_9RHOB</name>
<dbReference type="Pfam" id="PF07859">
    <property type="entry name" value="Abhydrolase_3"/>
    <property type="match status" value="1"/>
</dbReference>
<evidence type="ECO:0000256" key="1">
    <source>
        <dbReference type="ARBA" id="ARBA00010515"/>
    </source>
</evidence>